<dbReference type="Proteomes" id="UP000093807">
    <property type="component" value="Unassembled WGS sequence"/>
</dbReference>
<protein>
    <submittedName>
        <fullName evidence="2">Uncharacterized protein</fullName>
    </submittedName>
</protein>
<gene>
    <name evidence="2" type="ORF">FLB_10720</name>
</gene>
<feature type="signal peptide" evidence="1">
    <location>
        <begin position="1"/>
        <end position="17"/>
    </location>
</feature>
<keyword evidence="3" id="KW-1185">Reference proteome</keyword>
<evidence type="ECO:0000313" key="2">
    <source>
        <dbReference type="EMBL" id="OAZ04537.1"/>
    </source>
</evidence>
<organism evidence="2 3">
    <name type="scientific">Flavobacterium succinicans</name>
    <dbReference type="NCBI Taxonomy" id="29536"/>
    <lineage>
        <taxon>Bacteria</taxon>
        <taxon>Pseudomonadati</taxon>
        <taxon>Bacteroidota</taxon>
        <taxon>Flavobacteriia</taxon>
        <taxon>Flavobacteriales</taxon>
        <taxon>Flavobacteriaceae</taxon>
        <taxon>Flavobacterium</taxon>
    </lineage>
</organism>
<name>A0A199XSY9_9FLAO</name>
<dbReference type="PATRIC" id="fig|29536.5.peg.1121"/>
<accession>A0A199XSY9</accession>
<dbReference type="EMBL" id="JMTM01000022">
    <property type="protein sequence ID" value="OAZ04537.1"/>
    <property type="molecule type" value="Genomic_DNA"/>
</dbReference>
<reference evidence="2 3" key="1">
    <citation type="submission" date="2016-06" db="EMBL/GenBank/DDBJ databases">
        <title>Draft genome sequence of Flavobacterium succinicans strain DD5b.</title>
        <authorList>
            <person name="Poehlein A."/>
            <person name="Daniel R."/>
            <person name="Simeonova D.D."/>
        </authorList>
    </citation>
    <scope>NUCLEOTIDE SEQUENCE [LARGE SCALE GENOMIC DNA]</scope>
    <source>
        <strain evidence="2 3">DD5b</strain>
    </source>
</reference>
<dbReference type="RefSeq" id="WP_064714923.1">
    <property type="nucleotide sequence ID" value="NZ_JMTM01000022.1"/>
</dbReference>
<sequence length="83" mass="9335">MIFTAMAVLAFSAVSVANTIEVKEEVVVYNESREILFTSCEQQAIDYVAFCDPNNKWDAETAHGVYRNAVEECDRKEKSHSAN</sequence>
<keyword evidence="1" id="KW-0732">Signal</keyword>
<dbReference type="AlphaFoldDB" id="A0A199XSY9"/>
<proteinExistence type="predicted"/>
<evidence type="ECO:0000313" key="3">
    <source>
        <dbReference type="Proteomes" id="UP000093807"/>
    </source>
</evidence>
<comment type="caution">
    <text evidence="2">The sequence shown here is derived from an EMBL/GenBank/DDBJ whole genome shotgun (WGS) entry which is preliminary data.</text>
</comment>
<feature type="chain" id="PRO_5008286890" evidence="1">
    <location>
        <begin position="18"/>
        <end position="83"/>
    </location>
</feature>
<evidence type="ECO:0000256" key="1">
    <source>
        <dbReference type="SAM" id="SignalP"/>
    </source>
</evidence>